<dbReference type="GO" id="GO:0005524">
    <property type="term" value="F:ATP binding"/>
    <property type="evidence" value="ECO:0007669"/>
    <property type="project" value="UniProtKB-KW"/>
</dbReference>
<feature type="domain" description="Protein kinase" evidence="6">
    <location>
        <begin position="1"/>
        <end position="151"/>
    </location>
</feature>
<dbReference type="eggNOG" id="KOG0032">
    <property type="taxonomic scope" value="Eukaryota"/>
</dbReference>
<dbReference type="SUPFAM" id="SSF56112">
    <property type="entry name" value="Protein kinase-like (PK-like)"/>
    <property type="match status" value="1"/>
</dbReference>
<evidence type="ECO:0000256" key="2">
    <source>
        <dbReference type="ARBA" id="ARBA00022679"/>
    </source>
</evidence>
<dbReference type="InterPro" id="IPR011009">
    <property type="entry name" value="Kinase-like_dom_sf"/>
</dbReference>
<sequence length="185" mass="20559">MAAAVTYLHQNGICHRDLKPENILFAGKEMDSDIKVADFGLSKLTSDESTLNTACGTPNYVAPEILRQHGYGKEVDMWSIGVIAYILLCGYPPFYDENDAQLFRKIMKGDYEFTHGWDEISSSAKSLIGALLQVEPSKRLTAEQCLAHPWVTGKTARNVNISQSFSTNFRAYSENLHHRGAKGGQ</sequence>
<keyword evidence="2" id="KW-0808">Transferase</keyword>
<keyword evidence="3" id="KW-0547">Nucleotide-binding</keyword>
<dbReference type="GeneID" id="25903413"/>
<reference evidence="7 8" key="1">
    <citation type="submission" date="2011-02" db="EMBL/GenBank/DDBJ databases">
        <title>The Genome Sequence of Sphaeroforma arctica JP610.</title>
        <authorList>
            <consortium name="The Broad Institute Genome Sequencing Platform"/>
            <person name="Russ C."/>
            <person name="Cuomo C."/>
            <person name="Young S.K."/>
            <person name="Zeng Q."/>
            <person name="Gargeya S."/>
            <person name="Alvarado L."/>
            <person name="Berlin A."/>
            <person name="Chapman S.B."/>
            <person name="Chen Z."/>
            <person name="Freedman E."/>
            <person name="Gellesch M."/>
            <person name="Goldberg J."/>
            <person name="Griggs A."/>
            <person name="Gujja S."/>
            <person name="Heilman E."/>
            <person name="Heiman D."/>
            <person name="Howarth C."/>
            <person name="Mehta T."/>
            <person name="Neiman D."/>
            <person name="Pearson M."/>
            <person name="Roberts A."/>
            <person name="Saif S."/>
            <person name="Shea T."/>
            <person name="Shenoy N."/>
            <person name="Sisk P."/>
            <person name="Stolte C."/>
            <person name="Sykes S."/>
            <person name="White J."/>
            <person name="Yandava C."/>
            <person name="Burger G."/>
            <person name="Gray M.W."/>
            <person name="Holland P.W.H."/>
            <person name="King N."/>
            <person name="Lang F.B.F."/>
            <person name="Roger A.J."/>
            <person name="Ruiz-Trillo I."/>
            <person name="Haas B."/>
            <person name="Nusbaum C."/>
            <person name="Birren B."/>
        </authorList>
    </citation>
    <scope>NUCLEOTIDE SEQUENCE [LARGE SCALE GENOMIC DNA]</scope>
    <source>
        <strain evidence="7 8">JP610</strain>
    </source>
</reference>
<dbReference type="EMBL" id="KQ241734">
    <property type="protein sequence ID" value="KNC84870.1"/>
    <property type="molecule type" value="Genomic_DNA"/>
</dbReference>
<keyword evidence="4 7" id="KW-0418">Kinase</keyword>
<dbReference type="Pfam" id="PF00069">
    <property type="entry name" value="Pkinase"/>
    <property type="match status" value="1"/>
</dbReference>
<gene>
    <name evidence="7" type="ORF">SARC_02909</name>
</gene>
<evidence type="ECO:0000259" key="6">
    <source>
        <dbReference type="PROSITE" id="PS50011"/>
    </source>
</evidence>
<evidence type="ECO:0000313" key="8">
    <source>
        <dbReference type="Proteomes" id="UP000054560"/>
    </source>
</evidence>
<dbReference type="FunFam" id="1.10.510.10:FF:000026">
    <property type="entry name" value="Calcium/calmodulin-dependent protein kinase type 1"/>
    <property type="match status" value="1"/>
</dbReference>
<accession>A0A0L0G783</accession>
<dbReference type="Proteomes" id="UP000054560">
    <property type="component" value="Unassembled WGS sequence"/>
</dbReference>
<dbReference type="AlphaFoldDB" id="A0A0L0G783"/>
<organism evidence="7 8">
    <name type="scientific">Sphaeroforma arctica JP610</name>
    <dbReference type="NCBI Taxonomy" id="667725"/>
    <lineage>
        <taxon>Eukaryota</taxon>
        <taxon>Ichthyosporea</taxon>
        <taxon>Ichthyophonida</taxon>
        <taxon>Sphaeroforma</taxon>
    </lineage>
</organism>
<dbReference type="InterPro" id="IPR000719">
    <property type="entry name" value="Prot_kinase_dom"/>
</dbReference>
<dbReference type="RefSeq" id="XP_014158772.1">
    <property type="nucleotide sequence ID" value="XM_014303297.1"/>
</dbReference>
<dbReference type="InterPro" id="IPR008271">
    <property type="entry name" value="Ser/Thr_kinase_AS"/>
</dbReference>
<dbReference type="PROSITE" id="PS00108">
    <property type="entry name" value="PROTEIN_KINASE_ST"/>
    <property type="match status" value="1"/>
</dbReference>
<evidence type="ECO:0000313" key="7">
    <source>
        <dbReference type="EMBL" id="KNC84870.1"/>
    </source>
</evidence>
<dbReference type="OrthoDB" id="40902at2759"/>
<protein>
    <submittedName>
        <fullName evidence="7">CAMK/CAMK1 protein kinase</fullName>
    </submittedName>
</protein>
<dbReference type="SMART" id="SM00220">
    <property type="entry name" value="S_TKc"/>
    <property type="match status" value="1"/>
</dbReference>
<dbReference type="GO" id="GO:0004674">
    <property type="term" value="F:protein serine/threonine kinase activity"/>
    <property type="evidence" value="ECO:0007669"/>
    <property type="project" value="UniProtKB-KW"/>
</dbReference>
<dbReference type="PANTHER" id="PTHR24347">
    <property type="entry name" value="SERINE/THREONINE-PROTEIN KINASE"/>
    <property type="match status" value="1"/>
</dbReference>
<evidence type="ECO:0000256" key="5">
    <source>
        <dbReference type="ARBA" id="ARBA00022840"/>
    </source>
</evidence>
<evidence type="ECO:0000256" key="1">
    <source>
        <dbReference type="ARBA" id="ARBA00022527"/>
    </source>
</evidence>
<evidence type="ECO:0000256" key="4">
    <source>
        <dbReference type="ARBA" id="ARBA00022777"/>
    </source>
</evidence>
<evidence type="ECO:0000256" key="3">
    <source>
        <dbReference type="ARBA" id="ARBA00022741"/>
    </source>
</evidence>
<name>A0A0L0G783_9EUKA</name>
<keyword evidence="5" id="KW-0067">ATP-binding</keyword>
<dbReference type="STRING" id="667725.A0A0L0G783"/>
<keyword evidence="1" id="KW-0723">Serine/threonine-protein kinase</keyword>
<dbReference type="Gene3D" id="1.10.510.10">
    <property type="entry name" value="Transferase(Phosphotransferase) domain 1"/>
    <property type="match status" value="1"/>
</dbReference>
<dbReference type="PROSITE" id="PS50011">
    <property type="entry name" value="PROTEIN_KINASE_DOM"/>
    <property type="match status" value="1"/>
</dbReference>
<proteinExistence type="predicted"/>
<keyword evidence="8" id="KW-1185">Reference proteome</keyword>